<sequence length="111" mass="12229">MSAAHRVIRPSWTCTADGLPWPCTEAQRILRNSDLAMLRQTMAKLMAIAQGELDDTDPAALYRRFLAWTLESDQRCALCGSRRHAAIPGVPPRLIPCDGLRAANTTGELPE</sequence>
<reference evidence="1" key="2">
    <citation type="submission" date="2022-09" db="EMBL/GenBank/DDBJ databases">
        <title>Biosynthetic gene clusters of Dactylosporangioum fulvum.</title>
        <authorList>
            <person name="Caradec T."/>
        </authorList>
    </citation>
    <scope>NUCLEOTIDE SEQUENCE</scope>
    <source>
        <strain evidence="1">NRRL B-16292</strain>
    </source>
</reference>
<organism evidence="1 2">
    <name type="scientific">Dactylosporangium fulvum</name>
    <dbReference type="NCBI Taxonomy" id="53359"/>
    <lineage>
        <taxon>Bacteria</taxon>
        <taxon>Bacillati</taxon>
        <taxon>Actinomycetota</taxon>
        <taxon>Actinomycetes</taxon>
        <taxon>Micromonosporales</taxon>
        <taxon>Micromonosporaceae</taxon>
        <taxon>Dactylosporangium</taxon>
    </lineage>
</organism>
<protein>
    <recommendedName>
        <fullName evidence="3">Flavin reductase</fullName>
    </recommendedName>
</protein>
<dbReference type="RefSeq" id="WP_259859992.1">
    <property type="nucleotide sequence ID" value="NZ_BAAAST010000013.1"/>
</dbReference>
<name>A0ABY5VYK2_9ACTN</name>
<evidence type="ECO:0000313" key="2">
    <source>
        <dbReference type="Proteomes" id="UP001059617"/>
    </source>
</evidence>
<evidence type="ECO:0000313" key="1">
    <source>
        <dbReference type="EMBL" id="UWP82220.1"/>
    </source>
</evidence>
<reference evidence="1" key="1">
    <citation type="submission" date="2021-04" db="EMBL/GenBank/DDBJ databases">
        <authorList>
            <person name="Hartkoorn R.C."/>
            <person name="Beaudoing E."/>
            <person name="Hot D."/>
        </authorList>
    </citation>
    <scope>NUCLEOTIDE SEQUENCE</scope>
    <source>
        <strain evidence="1">NRRL B-16292</strain>
    </source>
</reference>
<gene>
    <name evidence="1" type="ORF">Dfulv_45360</name>
</gene>
<evidence type="ECO:0008006" key="3">
    <source>
        <dbReference type="Google" id="ProtNLM"/>
    </source>
</evidence>
<accession>A0ABY5VYK2</accession>
<keyword evidence="2" id="KW-1185">Reference proteome</keyword>
<dbReference type="Proteomes" id="UP001059617">
    <property type="component" value="Chromosome"/>
</dbReference>
<dbReference type="EMBL" id="CP073720">
    <property type="protein sequence ID" value="UWP82220.1"/>
    <property type="molecule type" value="Genomic_DNA"/>
</dbReference>
<proteinExistence type="predicted"/>